<dbReference type="PRINTS" id="PR00344">
    <property type="entry name" value="BCTRLSENSOR"/>
</dbReference>
<keyword evidence="15" id="KW-1185">Reference proteome</keyword>
<evidence type="ECO:0000256" key="4">
    <source>
        <dbReference type="ARBA" id="ARBA00022553"/>
    </source>
</evidence>
<sequence length="1532" mass="174315">MTAVLDNEPVAIFVTALDDKQLLYANSLAKEYLRQPDGQIASCYQIAGFDRPCPFCKAEKMSRTELLVREYTRPADGRIYQLSGKIIDWADRVAHIEYIQDITAKKREEEQIKALKEELQTTFSRIPCGLCVYRMDGSKIYPVFHNPAFYEIMGYSQEHKSSVEQETTYLGVHREDLPLLRKKIGETIEQNGIMRHTYRLWNDLKGEYRFIQLDASVRVENDGSKTLYGVYSDVSGQMQLEEELKLANEKMLDIVNAIPGGVAVYKVSEICETVYFSDGVPELSGFTVDEYRTLIKDDAMKLTFQEDAAMVSEKLKEAMQTGTAADFEFRKQHRDGRIVWVHMQARQIGEEDGYPLIQCVYHNISSFKETQLELNHLINSIPGGIASFRVEENLFLPAFFSDGMIDLVGYSREECEKLAREDLLSIVYDPDQTRVAEAVKNALISGDVLDLSFRLCQKDGTLIWVRLNGRRIGPLLEKAKFYAVFTGMSTEARLFQSIANETTDGVYVIDKESYELLYANESKTLFREGPHSVGQKCYTALHGKNAPCAFCTLRNHLPDGEEHEINIDGTEKFYTARFIETDWSGIPAYVQYIRDVTEEVKTRNEKERLEQYFQTVIQNLPGGVAVIRYEKNGQMIPEYLSDGFALLTRMSKEDAWNFYKEDALIGVHPDDRTRVKEQLADYMAKGGAQYEQIYRLKKGFDGYMWVKTTFSIIQNKEGAGRIYAVYHDMTKEREEQEKLRQQFNDLIVQHYRTPGPDALIVGHCNISQDRILEIIDHTDSRLLDHFGTRRETFFTGLSSLIVEEAEQQRFLNTYLNGPALDAYKRKDTERILRCFVKLPKDEHGRYVQFKVNLVEAPDSGDITGILTVTDITESVVADKILHQLTISSYDYVIDLDLIHDTFKILTCSEDAWCLPSACGSHSKRVADMLQQRIVPRDQEQYAKALEPEEIRKRLEEKDHYTFAFSGEVGNGDIRTMNLTVSAIDLRLGRVCLARTDITESVREQQGLLNMIAYTFELAGFIDINSRSFTMYTRQTVLQNLSPFIEEDYALAAERFTSRFCTEEEREEVRTQFNMETMQKRLAEKPAGYDFVFNYQTEDSTRFKQINVLWGDDNHQTICMVRADVTDMLTAERQAKQALEQALDLAEEANRAKSGFLSSMSHDIRTPMNAIVGMTTLAAAQIDNRERVADCLQKISISSKHLLSLINDVLDMSKIERSNITLNHMKIDLPELVEQLSAIMSPQAKDGGLQLNIRLEVLKHPAFYGDSLRISQIFINILSNAVKFTPEGGNVDFLVEEVEPINGIEYARYRFTISDTGIGMPEEFLETIFEPFNRSRAVSNIEGTGLGLSITKGLIDLMDGVISVESEINKGSAFTVELECKVAQDTGETKWEPRQTAPAFEGDSRFNGRLFLVAEDNAINSEILCELLLMYGAKSVLKKDGLQTVRAFQEAEPGTFDAILMDIQMPEMDGYQATREIRKLDRPDAKTIPIVAMTANAFSEDIQQSKEVGMDAHVAKPIDIDVLCSTLEKVLHG</sequence>
<dbReference type="Gene3D" id="3.40.50.2300">
    <property type="match status" value="1"/>
</dbReference>
<dbReference type="SMART" id="SM00387">
    <property type="entry name" value="HATPase_c"/>
    <property type="match status" value="1"/>
</dbReference>
<dbReference type="Gene3D" id="3.30.450.20">
    <property type="entry name" value="PAS domain"/>
    <property type="match status" value="5"/>
</dbReference>
<dbReference type="Pfam" id="PF00512">
    <property type="entry name" value="HisKA"/>
    <property type="match status" value="1"/>
</dbReference>
<dbReference type="InterPro" id="IPR036097">
    <property type="entry name" value="HisK_dim/P_sf"/>
</dbReference>
<dbReference type="SMART" id="SM00388">
    <property type="entry name" value="HisKA"/>
    <property type="match status" value="1"/>
</dbReference>
<feature type="modified residue" description="4-aspartylphosphate" evidence="9">
    <location>
        <position position="1461"/>
    </location>
</feature>
<dbReference type="PROSITE" id="PS50109">
    <property type="entry name" value="HIS_KIN"/>
    <property type="match status" value="1"/>
</dbReference>
<keyword evidence="4 9" id="KW-0597">Phosphoprotein</keyword>
<dbReference type="InterPro" id="IPR013655">
    <property type="entry name" value="PAS_fold_3"/>
</dbReference>
<feature type="domain" description="PAC" evidence="13">
    <location>
        <begin position="325"/>
        <end position="376"/>
    </location>
</feature>
<dbReference type="PROSITE" id="PS50112">
    <property type="entry name" value="PAS"/>
    <property type="match status" value="1"/>
</dbReference>
<accession>A0A415E8L2</accession>
<evidence type="ECO:0000256" key="7">
    <source>
        <dbReference type="ARBA" id="ARBA00023012"/>
    </source>
</evidence>
<dbReference type="SMART" id="SM00448">
    <property type="entry name" value="REC"/>
    <property type="match status" value="1"/>
</dbReference>
<evidence type="ECO:0000259" key="13">
    <source>
        <dbReference type="PROSITE" id="PS50113"/>
    </source>
</evidence>
<evidence type="ECO:0000256" key="9">
    <source>
        <dbReference type="PROSITE-ProRule" id="PRU00169"/>
    </source>
</evidence>
<dbReference type="PANTHER" id="PTHR43047">
    <property type="entry name" value="TWO-COMPONENT HISTIDINE PROTEIN KINASE"/>
    <property type="match status" value="1"/>
</dbReference>
<dbReference type="InterPro" id="IPR035965">
    <property type="entry name" value="PAS-like_dom_sf"/>
</dbReference>
<dbReference type="PROSITE" id="PS50110">
    <property type="entry name" value="RESPONSE_REGULATORY"/>
    <property type="match status" value="1"/>
</dbReference>
<feature type="domain" description="Histidine kinase" evidence="10">
    <location>
        <begin position="1158"/>
        <end position="1381"/>
    </location>
</feature>
<dbReference type="SUPFAM" id="SSF55785">
    <property type="entry name" value="PYP-like sensor domain (PAS domain)"/>
    <property type="match status" value="4"/>
</dbReference>
<dbReference type="InterPro" id="IPR001610">
    <property type="entry name" value="PAC"/>
</dbReference>
<dbReference type="InterPro" id="IPR001789">
    <property type="entry name" value="Sig_transdc_resp-reg_receiver"/>
</dbReference>
<dbReference type="SMART" id="SM00091">
    <property type="entry name" value="PAS"/>
    <property type="match status" value="5"/>
</dbReference>
<evidence type="ECO:0000256" key="1">
    <source>
        <dbReference type="ARBA" id="ARBA00000085"/>
    </source>
</evidence>
<protein>
    <recommendedName>
        <fullName evidence="3">Stage 0 sporulation protein A homolog</fullName>
        <ecNumber evidence="2">2.7.13.3</ecNumber>
    </recommendedName>
</protein>
<dbReference type="PROSITE" id="PS50113">
    <property type="entry name" value="PAC"/>
    <property type="match status" value="1"/>
</dbReference>
<dbReference type="Proteomes" id="UP000284841">
    <property type="component" value="Unassembled WGS sequence"/>
</dbReference>
<dbReference type="Gene3D" id="1.10.287.130">
    <property type="match status" value="1"/>
</dbReference>
<dbReference type="InterPro" id="IPR005467">
    <property type="entry name" value="His_kinase_dom"/>
</dbReference>
<dbReference type="InterPro" id="IPR003594">
    <property type="entry name" value="HATPase_dom"/>
</dbReference>
<dbReference type="InterPro" id="IPR004358">
    <property type="entry name" value="Sig_transdc_His_kin-like_C"/>
</dbReference>
<evidence type="ECO:0000259" key="12">
    <source>
        <dbReference type="PROSITE" id="PS50112"/>
    </source>
</evidence>
<dbReference type="InterPro" id="IPR003661">
    <property type="entry name" value="HisK_dim/P_dom"/>
</dbReference>
<keyword evidence="5" id="KW-0808">Transferase</keyword>
<dbReference type="EC" id="2.7.13.3" evidence="2"/>
<keyword evidence="6" id="KW-0418">Kinase</keyword>
<dbReference type="Pfam" id="PF02518">
    <property type="entry name" value="HATPase_c"/>
    <property type="match status" value="1"/>
</dbReference>
<dbReference type="Pfam" id="PF08447">
    <property type="entry name" value="PAS_3"/>
    <property type="match status" value="4"/>
</dbReference>
<dbReference type="InterPro" id="IPR011006">
    <property type="entry name" value="CheY-like_superfamily"/>
</dbReference>
<dbReference type="OrthoDB" id="9790669at2"/>
<feature type="domain" description="PAS" evidence="12">
    <location>
        <begin position="247"/>
        <end position="322"/>
    </location>
</feature>
<evidence type="ECO:0000256" key="5">
    <source>
        <dbReference type="ARBA" id="ARBA00022679"/>
    </source>
</evidence>
<evidence type="ECO:0000256" key="6">
    <source>
        <dbReference type="ARBA" id="ARBA00022777"/>
    </source>
</evidence>
<reference evidence="14 15" key="1">
    <citation type="submission" date="2018-08" db="EMBL/GenBank/DDBJ databases">
        <title>A genome reference for cultivated species of the human gut microbiota.</title>
        <authorList>
            <person name="Zou Y."/>
            <person name="Xue W."/>
            <person name="Luo G."/>
        </authorList>
    </citation>
    <scope>NUCLEOTIDE SEQUENCE [LARGE SCALE GENOMIC DNA]</scope>
    <source>
        <strain evidence="14 15">AM07-24</strain>
    </source>
</reference>
<name>A0A415E8L2_9FIRM</name>
<evidence type="ECO:0000256" key="8">
    <source>
        <dbReference type="ARBA" id="ARBA00024867"/>
    </source>
</evidence>
<dbReference type="Pfam" id="PF00072">
    <property type="entry name" value="Response_reg"/>
    <property type="match status" value="1"/>
</dbReference>
<dbReference type="SMART" id="SM00086">
    <property type="entry name" value="PAC"/>
    <property type="match status" value="4"/>
</dbReference>
<dbReference type="CDD" id="cd00082">
    <property type="entry name" value="HisKA"/>
    <property type="match status" value="1"/>
</dbReference>
<dbReference type="InterPro" id="IPR000014">
    <property type="entry name" value="PAS"/>
</dbReference>
<proteinExistence type="predicted"/>
<evidence type="ECO:0000256" key="2">
    <source>
        <dbReference type="ARBA" id="ARBA00012438"/>
    </source>
</evidence>
<organism evidence="14 15">
    <name type="scientific">Emergencia timonensis</name>
    <dbReference type="NCBI Taxonomy" id="1776384"/>
    <lineage>
        <taxon>Bacteria</taxon>
        <taxon>Bacillati</taxon>
        <taxon>Bacillota</taxon>
        <taxon>Clostridia</taxon>
        <taxon>Peptostreptococcales</taxon>
        <taxon>Anaerovoracaceae</taxon>
        <taxon>Emergencia</taxon>
    </lineage>
</organism>
<feature type="domain" description="Response regulatory" evidence="11">
    <location>
        <begin position="1409"/>
        <end position="1530"/>
    </location>
</feature>
<dbReference type="GO" id="GO:0000155">
    <property type="term" value="F:phosphorelay sensor kinase activity"/>
    <property type="evidence" value="ECO:0007669"/>
    <property type="project" value="InterPro"/>
</dbReference>
<evidence type="ECO:0000313" key="14">
    <source>
        <dbReference type="EMBL" id="RHJ90133.1"/>
    </source>
</evidence>
<comment type="function">
    <text evidence="8">May play the central regulatory role in sporulation. It may be an element of the effector pathway responsible for the activation of sporulation genes in response to nutritional stress. Spo0A may act in concert with spo0H (a sigma factor) to control the expression of some genes that are critical to the sporulation process.</text>
</comment>
<evidence type="ECO:0000313" key="15">
    <source>
        <dbReference type="Proteomes" id="UP000284841"/>
    </source>
</evidence>
<gene>
    <name evidence="14" type="ORF">DW099_05865</name>
</gene>
<dbReference type="CDD" id="cd17546">
    <property type="entry name" value="REC_hyHK_CKI1_RcsC-like"/>
    <property type="match status" value="1"/>
</dbReference>
<dbReference type="InterPro" id="IPR000700">
    <property type="entry name" value="PAS-assoc_C"/>
</dbReference>
<evidence type="ECO:0000256" key="3">
    <source>
        <dbReference type="ARBA" id="ARBA00018672"/>
    </source>
</evidence>
<dbReference type="Gene3D" id="3.30.565.10">
    <property type="entry name" value="Histidine kinase-like ATPase, C-terminal domain"/>
    <property type="match status" value="1"/>
</dbReference>
<dbReference type="SUPFAM" id="SSF47384">
    <property type="entry name" value="Homodimeric domain of signal transducing histidine kinase"/>
    <property type="match status" value="1"/>
</dbReference>
<comment type="caution">
    <text evidence="14">The sequence shown here is derived from an EMBL/GenBank/DDBJ whole genome shotgun (WGS) entry which is preliminary data.</text>
</comment>
<keyword evidence="7" id="KW-0902">Two-component regulatory system</keyword>
<dbReference type="SUPFAM" id="SSF55874">
    <property type="entry name" value="ATPase domain of HSP90 chaperone/DNA topoisomerase II/histidine kinase"/>
    <property type="match status" value="1"/>
</dbReference>
<dbReference type="InterPro" id="IPR036890">
    <property type="entry name" value="HATPase_C_sf"/>
</dbReference>
<dbReference type="EMBL" id="QRMS01000001">
    <property type="protein sequence ID" value="RHJ90133.1"/>
    <property type="molecule type" value="Genomic_DNA"/>
</dbReference>
<comment type="catalytic activity">
    <reaction evidence="1">
        <text>ATP + protein L-histidine = ADP + protein N-phospho-L-histidine.</text>
        <dbReference type="EC" id="2.7.13.3"/>
    </reaction>
</comment>
<dbReference type="STRING" id="1776384.GCA_900086585_03470"/>
<dbReference type="NCBIfam" id="TIGR00229">
    <property type="entry name" value="sensory_box"/>
    <property type="match status" value="1"/>
</dbReference>
<dbReference type="CDD" id="cd00130">
    <property type="entry name" value="PAS"/>
    <property type="match status" value="2"/>
</dbReference>
<evidence type="ECO:0000259" key="11">
    <source>
        <dbReference type="PROSITE" id="PS50110"/>
    </source>
</evidence>
<evidence type="ECO:0000259" key="10">
    <source>
        <dbReference type="PROSITE" id="PS50109"/>
    </source>
</evidence>
<dbReference type="SUPFAM" id="SSF52172">
    <property type="entry name" value="CheY-like"/>
    <property type="match status" value="1"/>
</dbReference>